<dbReference type="OMA" id="KSHDWNS"/>
<dbReference type="InterPro" id="IPR002885">
    <property type="entry name" value="PPR_rpt"/>
</dbReference>
<dbReference type="EMBL" id="CM002870">
    <property type="protein sequence ID" value="KFK41325.1"/>
    <property type="molecule type" value="Genomic_DNA"/>
</dbReference>
<dbReference type="PANTHER" id="PTHR46598">
    <property type="entry name" value="BNAC05G43320D PROTEIN"/>
    <property type="match status" value="1"/>
</dbReference>
<accession>A0A087HGS3</accession>
<dbReference type="Proteomes" id="UP000029120">
    <property type="component" value="Chromosome 2"/>
</dbReference>
<gene>
    <name evidence="6" type="ordered locus">AALP_Aa2g115600</name>
</gene>
<evidence type="ECO:0000256" key="3">
    <source>
        <dbReference type="PROSITE-ProRule" id="PRU00708"/>
    </source>
</evidence>
<keyword evidence="2" id="KW-0677">Repeat</keyword>
<name>A0A087HGS3_ARAAL</name>
<dbReference type="Pfam" id="PF13041">
    <property type="entry name" value="PPR_2"/>
    <property type="match status" value="1"/>
</dbReference>
<dbReference type="PROSITE" id="PS51375">
    <property type="entry name" value="PPR"/>
    <property type="match status" value="1"/>
</dbReference>
<dbReference type="OrthoDB" id="651467at2759"/>
<dbReference type="AlphaFoldDB" id="A0A087HGS3"/>
<evidence type="ECO:0000256" key="2">
    <source>
        <dbReference type="ARBA" id="ARBA00022737"/>
    </source>
</evidence>
<dbReference type="eggNOG" id="ENOG502QSBB">
    <property type="taxonomic scope" value="Eukaryota"/>
</dbReference>
<feature type="compositionally biased region" description="Low complexity" evidence="4">
    <location>
        <begin position="7"/>
        <end position="27"/>
    </location>
</feature>
<feature type="region of interest" description="Disordered" evidence="4">
    <location>
        <begin position="1"/>
        <end position="31"/>
    </location>
</feature>
<dbReference type="Gramene" id="KFK41325">
    <property type="protein sequence ID" value="KFK41325"/>
    <property type="gene ID" value="AALP_AA2G115600"/>
</dbReference>
<proteinExistence type="inferred from homology"/>
<feature type="repeat" description="PPR" evidence="3">
    <location>
        <begin position="483"/>
        <end position="517"/>
    </location>
</feature>
<dbReference type="InterPro" id="IPR057440">
    <property type="entry name" value="At1g68980-like_TPR"/>
</dbReference>
<feature type="domain" description="At1g68980-like TPR repeats" evidence="5">
    <location>
        <begin position="38"/>
        <end position="199"/>
    </location>
</feature>
<organism evidence="6 7">
    <name type="scientific">Arabis alpina</name>
    <name type="common">Alpine rock-cress</name>
    <dbReference type="NCBI Taxonomy" id="50452"/>
    <lineage>
        <taxon>Eukaryota</taxon>
        <taxon>Viridiplantae</taxon>
        <taxon>Streptophyta</taxon>
        <taxon>Embryophyta</taxon>
        <taxon>Tracheophyta</taxon>
        <taxon>Spermatophyta</taxon>
        <taxon>Magnoliopsida</taxon>
        <taxon>eudicotyledons</taxon>
        <taxon>Gunneridae</taxon>
        <taxon>Pentapetalae</taxon>
        <taxon>rosids</taxon>
        <taxon>malvids</taxon>
        <taxon>Brassicales</taxon>
        <taxon>Brassicaceae</taxon>
        <taxon>Arabideae</taxon>
        <taxon>Arabis</taxon>
    </lineage>
</organism>
<evidence type="ECO:0000259" key="5">
    <source>
        <dbReference type="Pfam" id="PF25245"/>
    </source>
</evidence>
<protein>
    <recommendedName>
        <fullName evidence="5">At1g68980-like TPR repeats domain-containing protein</fullName>
    </recommendedName>
</protein>
<evidence type="ECO:0000313" key="7">
    <source>
        <dbReference type="Proteomes" id="UP000029120"/>
    </source>
</evidence>
<sequence>MLRKTLTSISQRPFSSSSSSSSTIFPNPITPSPPKTLKTLTHLQKSSFESTLHHSLTTHDTDQAWKVFRSFAAASSLPDKPLLNSLITHLSSFQAGDTSLRHRLKRAFVSAAYVIEKDPILLEFETLITLMESMKLAKASAPALALVECMFKNRYFVPFDLWGHLVIDICRENGGLGAFLKVFRESSRIAIDEKLDFMKPDLVACNAALEACCKQMESMVDAENVIESMAVLGVKLDESSFGFLAYLYARKGLKEKISELESLMDGFGFVSRRIVYSNMISGYVKMGDLDSGSDVVLLSLRRDGEDSSFGEETYCELVKGFIESESVKSLANLIIEAHKLESVSTESDKSVGFGIVNACVKLGFSGKSILDEMKAQGGSGGIGVYVPILKAYCKENKTAEATQLVTEISSSGVQLGVESYKALIEASMTKQDYISALTLFRNMRETRLSDLKGSYLTIMTGLLENQRPELMASFVEDPRVEVKSHDWNSIIHAFCKSGQLEDGKRTFRRMAFLQYEPNHQTYLSLINGYVSSEKYFEVVVLWKEFKDKKAKLNHALADAFLNALVKGGFFGTAMQVIEKCQEMKIFVDRWRYKATFMETHKNLRLPKLRKRKVKKMEFIDAFKNWVGLTT</sequence>
<dbReference type="NCBIfam" id="TIGR00756">
    <property type="entry name" value="PPR"/>
    <property type="match status" value="1"/>
</dbReference>
<dbReference type="PANTHER" id="PTHR46598:SF4">
    <property type="entry name" value="PENTACOTRIPEPTIDE-REPEAT REGION OF PRORP DOMAIN-CONTAINING PROTEIN"/>
    <property type="match status" value="1"/>
</dbReference>
<dbReference type="InterPro" id="IPR011990">
    <property type="entry name" value="TPR-like_helical_dom_sf"/>
</dbReference>
<keyword evidence="7" id="KW-1185">Reference proteome</keyword>
<dbReference type="Pfam" id="PF13812">
    <property type="entry name" value="PPR_3"/>
    <property type="match status" value="1"/>
</dbReference>
<evidence type="ECO:0000256" key="1">
    <source>
        <dbReference type="ARBA" id="ARBA00007626"/>
    </source>
</evidence>
<evidence type="ECO:0000256" key="4">
    <source>
        <dbReference type="SAM" id="MobiDB-lite"/>
    </source>
</evidence>
<dbReference type="Gene3D" id="1.25.40.10">
    <property type="entry name" value="Tetratricopeptide repeat domain"/>
    <property type="match status" value="3"/>
</dbReference>
<reference evidence="7" key="1">
    <citation type="journal article" date="2015" name="Nat. Plants">
        <title>Genome expansion of Arabis alpina linked with retrotransposition and reduced symmetric DNA methylation.</title>
        <authorList>
            <person name="Willing E.M."/>
            <person name="Rawat V."/>
            <person name="Mandakova T."/>
            <person name="Maumus F."/>
            <person name="James G.V."/>
            <person name="Nordstroem K.J."/>
            <person name="Becker C."/>
            <person name="Warthmann N."/>
            <person name="Chica C."/>
            <person name="Szarzynska B."/>
            <person name="Zytnicki M."/>
            <person name="Albani M.C."/>
            <person name="Kiefer C."/>
            <person name="Bergonzi S."/>
            <person name="Castaings L."/>
            <person name="Mateos J.L."/>
            <person name="Berns M.C."/>
            <person name="Bujdoso N."/>
            <person name="Piofczyk T."/>
            <person name="de Lorenzo L."/>
            <person name="Barrero-Sicilia C."/>
            <person name="Mateos I."/>
            <person name="Piednoel M."/>
            <person name="Hagmann J."/>
            <person name="Chen-Min-Tao R."/>
            <person name="Iglesias-Fernandez R."/>
            <person name="Schuster S.C."/>
            <person name="Alonso-Blanco C."/>
            <person name="Roudier F."/>
            <person name="Carbonero P."/>
            <person name="Paz-Ares J."/>
            <person name="Davis S.J."/>
            <person name="Pecinka A."/>
            <person name="Quesneville H."/>
            <person name="Colot V."/>
            <person name="Lysak M.A."/>
            <person name="Weigel D."/>
            <person name="Coupland G."/>
            <person name="Schneeberger K."/>
        </authorList>
    </citation>
    <scope>NUCLEOTIDE SEQUENCE [LARGE SCALE GENOMIC DNA]</scope>
    <source>
        <strain evidence="7">cv. Pajares</strain>
    </source>
</reference>
<dbReference type="Pfam" id="PF01535">
    <property type="entry name" value="PPR"/>
    <property type="match status" value="1"/>
</dbReference>
<comment type="similarity">
    <text evidence="1">Belongs to the PPR family. P subfamily.</text>
</comment>
<dbReference type="Pfam" id="PF25245">
    <property type="entry name" value="TPR_At1g68980"/>
    <property type="match status" value="1"/>
</dbReference>
<evidence type="ECO:0000313" key="6">
    <source>
        <dbReference type="EMBL" id="KFK41325.1"/>
    </source>
</evidence>